<dbReference type="EMBL" id="CP036343">
    <property type="protein sequence ID" value="QDT94491.1"/>
    <property type="molecule type" value="Genomic_DNA"/>
</dbReference>
<gene>
    <name evidence="2" type="ORF">Pan161_61870</name>
</gene>
<evidence type="ECO:0000313" key="3">
    <source>
        <dbReference type="Proteomes" id="UP000316855"/>
    </source>
</evidence>
<dbReference type="AlphaFoldDB" id="A0A517VN76"/>
<proteinExistence type="predicted"/>
<evidence type="ECO:0000256" key="1">
    <source>
        <dbReference type="SAM" id="Phobius"/>
    </source>
</evidence>
<keyword evidence="3" id="KW-1185">Reference proteome</keyword>
<keyword evidence="1" id="KW-1133">Transmembrane helix</keyword>
<protein>
    <submittedName>
        <fullName evidence="2">Uncharacterized protein</fullName>
    </submittedName>
</protein>
<reference evidence="2 3" key="1">
    <citation type="submission" date="2019-02" db="EMBL/GenBank/DDBJ databases">
        <title>Deep-cultivation of Planctomycetes and their phenomic and genomic characterization uncovers novel biology.</title>
        <authorList>
            <person name="Wiegand S."/>
            <person name="Jogler M."/>
            <person name="Boedeker C."/>
            <person name="Pinto D."/>
            <person name="Vollmers J."/>
            <person name="Rivas-Marin E."/>
            <person name="Kohn T."/>
            <person name="Peeters S.H."/>
            <person name="Heuer A."/>
            <person name="Rast P."/>
            <person name="Oberbeckmann S."/>
            <person name="Bunk B."/>
            <person name="Jeske O."/>
            <person name="Meyerdierks A."/>
            <person name="Storesund J.E."/>
            <person name="Kallscheuer N."/>
            <person name="Luecker S."/>
            <person name="Lage O.M."/>
            <person name="Pohl T."/>
            <person name="Merkel B.J."/>
            <person name="Hornburger P."/>
            <person name="Mueller R.-W."/>
            <person name="Bruemmer F."/>
            <person name="Labrenz M."/>
            <person name="Spormann A.M."/>
            <person name="Op den Camp H."/>
            <person name="Overmann J."/>
            <person name="Amann R."/>
            <person name="Jetten M.S.M."/>
            <person name="Mascher T."/>
            <person name="Medema M.H."/>
            <person name="Devos D.P."/>
            <person name="Kaster A.-K."/>
            <person name="Ovreas L."/>
            <person name="Rohde M."/>
            <person name="Galperin M.Y."/>
            <person name="Jogler C."/>
        </authorList>
    </citation>
    <scope>NUCLEOTIDE SEQUENCE [LARGE SCALE GENOMIC DNA]</scope>
    <source>
        <strain evidence="2 3">Pan161</strain>
    </source>
</reference>
<keyword evidence="1" id="KW-0472">Membrane</keyword>
<feature type="transmembrane region" description="Helical" evidence="1">
    <location>
        <begin position="327"/>
        <end position="348"/>
    </location>
</feature>
<dbReference type="KEGG" id="gax:Pan161_61870"/>
<sequence>MPAENSLILVVTFWSAAFMPTMILSASESEAKLPVKHSLSEREFRAQYAHAVKKFKAAYQNIECRAECQSLFDDPNEPSRQKRYVYSEHVRAKGNSIVAEQDYAAETPLGGIYSNEIVCATPDYAFELDKTRPDNPYLLTSVTHISTAHLRTRLRIIMGHYKDWYLYAAGSLDGCLFEEIIEKPSFSVTKLERVPSQMERGEQLVALDFKVTEDPWAISSGHIVFAPDRNWAVLEFQYRCDYSATDYSTYAGRNFFSSNQKHEIPVPEKCEHKVLHYHADMLPISDRYSATLSDFSLGTVDDSVFLLSHYGLPDSPLAAHPPEKNKLMQWFLIGNGILLALIVFYVMIQRFRTAQTRENLS</sequence>
<dbReference type="Proteomes" id="UP000316855">
    <property type="component" value="Chromosome"/>
</dbReference>
<keyword evidence="1" id="KW-0812">Transmembrane</keyword>
<organism evidence="2 3">
    <name type="scientific">Gimesia algae</name>
    <dbReference type="NCBI Taxonomy" id="2527971"/>
    <lineage>
        <taxon>Bacteria</taxon>
        <taxon>Pseudomonadati</taxon>
        <taxon>Planctomycetota</taxon>
        <taxon>Planctomycetia</taxon>
        <taxon>Planctomycetales</taxon>
        <taxon>Planctomycetaceae</taxon>
        <taxon>Gimesia</taxon>
    </lineage>
</organism>
<dbReference type="OrthoDB" id="238471at2"/>
<name>A0A517VN76_9PLAN</name>
<evidence type="ECO:0000313" key="2">
    <source>
        <dbReference type="EMBL" id="QDT94491.1"/>
    </source>
</evidence>
<accession>A0A517VN76</accession>
<dbReference type="RefSeq" id="WP_145232377.1">
    <property type="nucleotide sequence ID" value="NZ_CP036343.1"/>
</dbReference>